<evidence type="ECO:0000256" key="2">
    <source>
        <dbReference type="ARBA" id="ARBA00023163"/>
    </source>
</evidence>
<keyword evidence="2" id="KW-0804">Transcription</keyword>
<dbReference type="Pfam" id="PF00505">
    <property type="entry name" value="HMG_box"/>
    <property type="match status" value="1"/>
</dbReference>
<dbReference type="SUPFAM" id="SSF47095">
    <property type="entry name" value="HMG-box"/>
    <property type="match status" value="1"/>
</dbReference>
<keyword evidence="6" id="KW-1185">Reference proteome</keyword>
<evidence type="ECO:0000313" key="5">
    <source>
        <dbReference type="EMBL" id="CAG8445257.1"/>
    </source>
</evidence>
<gene>
    <name evidence="5" type="ORF">FCALED_LOCUS847</name>
</gene>
<accession>A0A9N8VEQ0</accession>
<evidence type="ECO:0000256" key="1">
    <source>
        <dbReference type="ARBA" id="ARBA00023125"/>
    </source>
</evidence>
<dbReference type="CDD" id="cd01389">
    <property type="entry name" value="HMG-box_ROX1-like"/>
    <property type="match status" value="1"/>
</dbReference>
<dbReference type="PANTHER" id="PTHR10270">
    <property type="entry name" value="SOX TRANSCRIPTION FACTOR"/>
    <property type="match status" value="1"/>
</dbReference>
<dbReference type="InterPro" id="IPR050140">
    <property type="entry name" value="SRY-related_HMG-box_TF-like"/>
</dbReference>
<dbReference type="InterPro" id="IPR036910">
    <property type="entry name" value="HMG_box_dom_sf"/>
</dbReference>
<feature type="DNA-binding region" description="HMG box" evidence="3">
    <location>
        <begin position="83"/>
        <end position="153"/>
    </location>
</feature>
<dbReference type="SMART" id="SM00398">
    <property type="entry name" value="HMG"/>
    <property type="match status" value="1"/>
</dbReference>
<evidence type="ECO:0000256" key="3">
    <source>
        <dbReference type="PROSITE-ProRule" id="PRU00267"/>
    </source>
</evidence>
<evidence type="ECO:0000259" key="4">
    <source>
        <dbReference type="PROSITE" id="PS50118"/>
    </source>
</evidence>
<protein>
    <submittedName>
        <fullName evidence="5">14717_t:CDS:1</fullName>
    </submittedName>
</protein>
<dbReference type="GO" id="GO:0001228">
    <property type="term" value="F:DNA-binding transcription activator activity, RNA polymerase II-specific"/>
    <property type="evidence" value="ECO:0007669"/>
    <property type="project" value="TreeGrafter"/>
</dbReference>
<dbReference type="PANTHER" id="PTHR10270:SF161">
    <property type="entry name" value="SEX-DETERMINING REGION Y PROTEIN"/>
    <property type="match status" value="1"/>
</dbReference>
<dbReference type="Proteomes" id="UP000789570">
    <property type="component" value="Unassembled WGS sequence"/>
</dbReference>
<name>A0A9N8VEQ0_9GLOM</name>
<keyword evidence="3" id="KW-0539">Nucleus</keyword>
<proteinExistence type="predicted"/>
<dbReference type="Gene3D" id="1.10.30.10">
    <property type="entry name" value="High mobility group box domain"/>
    <property type="match status" value="1"/>
</dbReference>
<reference evidence="5" key="1">
    <citation type="submission" date="2021-06" db="EMBL/GenBank/DDBJ databases">
        <authorList>
            <person name="Kallberg Y."/>
            <person name="Tangrot J."/>
            <person name="Rosling A."/>
        </authorList>
    </citation>
    <scope>NUCLEOTIDE SEQUENCE</scope>
    <source>
        <strain evidence="5">UK204</strain>
    </source>
</reference>
<dbReference type="OrthoDB" id="6247875at2759"/>
<keyword evidence="1 3" id="KW-0238">DNA-binding</keyword>
<dbReference type="InterPro" id="IPR009071">
    <property type="entry name" value="HMG_box_dom"/>
</dbReference>
<dbReference type="PROSITE" id="PS50118">
    <property type="entry name" value="HMG_BOX_2"/>
    <property type="match status" value="1"/>
</dbReference>
<dbReference type="GO" id="GO:0005634">
    <property type="term" value="C:nucleus"/>
    <property type="evidence" value="ECO:0007669"/>
    <property type="project" value="UniProtKB-UniRule"/>
</dbReference>
<dbReference type="AlphaFoldDB" id="A0A9N8VEQ0"/>
<dbReference type="EMBL" id="CAJVPQ010000094">
    <property type="protein sequence ID" value="CAG8445257.1"/>
    <property type="molecule type" value="Genomic_DNA"/>
</dbReference>
<comment type="caution">
    <text evidence="5">The sequence shown here is derived from an EMBL/GenBank/DDBJ whole genome shotgun (WGS) entry which is preliminary data.</text>
</comment>
<dbReference type="GO" id="GO:0000978">
    <property type="term" value="F:RNA polymerase II cis-regulatory region sequence-specific DNA binding"/>
    <property type="evidence" value="ECO:0007669"/>
    <property type="project" value="TreeGrafter"/>
</dbReference>
<feature type="domain" description="HMG box" evidence="4">
    <location>
        <begin position="83"/>
        <end position="153"/>
    </location>
</feature>
<evidence type="ECO:0000313" key="6">
    <source>
        <dbReference type="Proteomes" id="UP000789570"/>
    </source>
</evidence>
<sequence length="331" mass="38019">MTHLIFHNEFDSSISTQEQELHPLLTNPPYTLSLSINELITPKEKKITTSRNKNKVNKKGAKIVAVESDKSNRAKDKPCDNAVPRPHNAFIIFRTDFAERVKNICHPERVSIRLISKLASITWKGQSSTVKSFFQILADMYLQRHKIKYPDYKYTPIRKDSSDTINLKRNKKLKSKQEKPSKKPKRDESKELLKEHMFTWNVNEKPDSLALSSVSLSSIDINDDTNLNKVYNAINNKYPPENDKPLAFINYTAPSLLPNTTTTSPLPAPPVPPTNTNNYYYYSQYGFDENIIPVEPQENISLESISNTYSNSPLPEDFILSFLENQPNWNQ</sequence>
<organism evidence="5 6">
    <name type="scientific">Funneliformis caledonium</name>
    <dbReference type="NCBI Taxonomy" id="1117310"/>
    <lineage>
        <taxon>Eukaryota</taxon>
        <taxon>Fungi</taxon>
        <taxon>Fungi incertae sedis</taxon>
        <taxon>Mucoromycota</taxon>
        <taxon>Glomeromycotina</taxon>
        <taxon>Glomeromycetes</taxon>
        <taxon>Glomerales</taxon>
        <taxon>Glomeraceae</taxon>
        <taxon>Funneliformis</taxon>
    </lineage>
</organism>
<dbReference type="GO" id="GO:0030154">
    <property type="term" value="P:cell differentiation"/>
    <property type="evidence" value="ECO:0007669"/>
    <property type="project" value="TreeGrafter"/>
</dbReference>